<protein>
    <submittedName>
        <fullName evidence="1">Uncharacterized protein</fullName>
    </submittedName>
</protein>
<dbReference type="EMBL" id="JBHSLV010000031">
    <property type="protein sequence ID" value="MFC5394470.1"/>
    <property type="molecule type" value="Genomic_DNA"/>
</dbReference>
<dbReference type="Proteomes" id="UP001596104">
    <property type="component" value="Unassembled WGS sequence"/>
</dbReference>
<keyword evidence="2" id="KW-1185">Reference proteome</keyword>
<name>A0ABW0HCS9_9HYPH</name>
<dbReference type="RefSeq" id="WP_291677354.1">
    <property type="nucleotide sequence ID" value="NZ_JBHSLV010000031.1"/>
</dbReference>
<reference evidence="2" key="1">
    <citation type="journal article" date="2019" name="Int. J. Syst. Evol. Microbiol.">
        <title>The Global Catalogue of Microorganisms (GCM) 10K type strain sequencing project: providing services to taxonomists for standard genome sequencing and annotation.</title>
        <authorList>
            <consortium name="The Broad Institute Genomics Platform"/>
            <consortium name="The Broad Institute Genome Sequencing Center for Infectious Disease"/>
            <person name="Wu L."/>
            <person name="Ma J."/>
        </authorList>
    </citation>
    <scope>NUCLEOTIDE SEQUENCE [LARGE SCALE GENOMIC DNA]</scope>
    <source>
        <strain evidence="2">CGMCC 1.16326</strain>
    </source>
</reference>
<evidence type="ECO:0000313" key="2">
    <source>
        <dbReference type="Proteomes" id="UP001596104"/>
    </source>
</evidence>
<accession>A0ABW0HCS9</accession>
<sequence>MTTKKQINRLLGELVARNPDLAQSERFVIIKPLRHVLRSISIDRGIEADSPQFLCSIGHFFSPTAHRQGITLDRFFTGRGAPHRWSQPGMPAAFIEACETRILPKLRSVNTIEDMLRFRTLGSGEFNAALSFVINQIHFAAAYGRFDRALRRFERIKHWDRSRMSWRRPEFEHVADELAPLMRADDRDGVIRLLHRWEEDRVRRFALESIYEPTPFPLELAAGG</sequence>
<organism evidence="1 2">
    <name type="scientific">Bosea vestrisii</name>
    <dbReference type="NCBI Taxonomy" id="151416"/>
    <lineage>
        <taxon>Bacteria</taxon>
        <taxon>Pseudomonadati</taxon>
        <taxon>Pseudomonadota</taxon>
        <taxon>Alphaproteobacteria</taxon>
        <taxon>Hyphomicrobiales</taxon>
        <taxon>Boseaceae</taxon>
        <taxon>Bosea</taxon>
    </lineage>
</organism>
<comment type="caution">
    <text evidence="1">The sequence shown here is derived from an EMBL/GenBank/DDBJ whole genome shotgun (WGS) entry which is preliminary data.</text>
</comment>
<gene>
    <name evidence="1" type="ORF">ACFPPC_17660</name>
</gene>
<proteinExistence type="predicted"/>
<evidence type="ECO:0000313" key="1">
    <source>
        <dbReference type="EMBL" id="MFC5394470.1"/>
    </source>
</evidence>